<dbReference type="PANTHER" id="PTHR18829">
    <property type="entry name" value="PROTEIN YAE1 HOMOLOG"/>
    <property type="match status" value="1"/>
</dbReference>
<comment type="subcellular location">
    <subcellularLocation>
        <location evidence="2">Cytoplasm</location>
    </subcellularLocation>
    <subcellularLocation>
        <location evidence="1">Nucleus</location>
    </subcellularLocation>
</comment>
<dbReference type="InterPro" id="IPR038881">
    <property type="entry name" value="Yae1-like"/>
</dbReference>
<evidence type="ECO:0000256" key="2">
    <source>
        <dbReference type="ARBA" id="ARBA00004496"/>
    </source>
</evidence>
<gene>
    <name evidence="6" type="ORF">RIMI_LOCUS21563749</name>
</gene>
<keyword evidence="3" id="KW-0963">Cytoplasm</keyword>
<name>A0ABN9MK50_9NEOB</name>
<evidence type="ECO:0000313" key="6">
    <source>
        <dbReference type="EMBL" id="CAJ0966694.1"/>
    </source>
</evidence>
<evidence type="ECO:0000256" key="4">
    <source>
        <dbReference type="ARBA" id="ARBA00023242"/>
    </source>
</evidence>
<dbReference type="PANTHER" id="PTHR18829:SF0">
    <property type="entry name" value="PROTEIN YAE1 HOMOLOG"/>
    <property type="match status" value="1"/>
</dbReference>
<protein>
    <recommendedName>
        <fullName evidence="5">Essential protein Yae1 N-terminal domain-containing protein</fullName>
    </recommendedName>
</protein>
<evidence type="ECO:0000256" key="3">
    <source>
        <dbReference type="ARBA" id="ARBA00022490"/>
    </source>
</evidence>
<sequence length="227" mass="25056">MSWVRAAAAELQPPGEDEVFDEEADDMKLLQNDWKNNMEKRLKEGYADGVEAGKEQALQTGFNVGYKEGVTLLLPCGELRGTLSALVTWCEVHDADPATCARLGELLSSVTQCEDNLVKSLSSIHRITQPSDISSALEDMDLTSCTKPSSEGACNGGQDCLLNQESHSTSFSRCQTVQQLSNVMKHELDLILRDTIALVQENNMSADLFSYLQMLKTKYCFRAADHV</sequence>
<accession>A0ABN9MK50</accession>
<evidence type="ECO:0000313" key="7">
    <source>
        <dbReference type="Proteomes" id="UP001176940"/>
    </source>
</evidence>
<evidence type="ECO:0000256" key="1">
    <source>
        <dbReference type="ARBA" id="ARBA00004123"/>
    </source>
</evidence>
<dbReference type="InterPro" id="IPR019191">
    <property type="entry name" value="Essential_protein_Yae1_N"/>
</dbReference>
<dbReference type="Proteomes" id="UP001176940">
    <property type="component" value="Unassembled WGS sequence"/>
</dbReference>
<dbReference type="EMBL" id="CAUEEQ010076366">
    <property type="protein sequence ID" value="CAJ0966694.1"/>
    <property type="molecule type" value="Genomic_DNA"/>
</dbReference>
<reference evidence="6" key="1">
    <citation type="submission" date="2023-07" db="EMBL/GenBank/DDBJ databases">
        <authorList>
            <person name="Stuckert A."/>
        </authorList>
    </citation>
    <scope>NUCLEOTIDE SEQUENCE</scope>
</reference>
<keyword evidence="4" id="KW-0539">Nucleus</keyword>
<proteinExistence type="predicted"/>
<evidence type="ECO:0000259" key="5">
    <source>
        <dbReference type="Pfam" id="PF09811"/>
    </source>
</evidence>
<feature type="domain" description="Essential protein Yae1 N-terminal" evidence="5">
    <location>
        <begin position="45"/>
        <end position="83"/>
    </location>
</feature>
<organism evidence="6 7">
    <name type="scientific">Ranitomeya imitator</name>
    <name type="common">mimic poison frog</name>
    <dbReference type="NCBI Taxonomy" id="111125"/>
    <lineage>
        <taxon>Eukaryota</taxon>
        <taxon>Metazoa</taxon>
        <taxon>Chordata</taxon>
        <taxon>Craniata</taxon>
        <taxon>Vertebrata</taxon>
        <taxon>Euteleostomi</taxon>
        <taxon>Amphibia</taxon>
        <taxon>Batrachia</taxon>
        <taxon>Anura</taxon>
        <taxon>Neobatrachia</taxon>
        <taxon>Hyloidea</taxon>
        <taxon>Dendrobatidae</taxon>
        <taxon>Dendrobatinae</taxon>
        <taxon>Ranitomeya</taxon>
    </lineage>
</organism>
<keyword evidence="7" id="KW-1185">Reference proteome</keyword>
<dbReference type="Pfam" id="PF09811">
    <property type="entry name" value="Yae1_N"/>
    <property type="match status" value="1"/>
</dbReference>
<comment type="caution">
    <text evidence="6">The sequence shown here is derived from an EMBL/GenBank/DDBJ whole genome shotgun (WGS) entry which is preliminary data.</text>
</comment>